<dbReference type="EMBL" id="CP006566">
    <property type="protein sequence ID" value="AGP47388.1"/>
    <property type="molecule type" value="Genomic_DNA"/>
</dbReference>
<dbReference type="KEGG" id="sry:M621_22920"/>
<evidence type="ECO:0000313" key="3">
    <source>
        <dbReference type="Proteomes" id="UP000014900"/>
    </source>
</evidence>
<dbReference type="Proteomes" id="UP000014900">
    <property type="component" value="Chromosome"/>
</dbReference>
<evidence type="ECO:0000256" key="1">
    <source>
        <dbReference type="SAM" id="SignalP"/>
    </source>
</evidence>
<dbReference type="AlphaFoldDB" id="S4YXU4"/>
<proteinExistence type="predicted"/>
<feature type="chain" id="PRO_5004526683" evidence="1">
    <location>
        <begin position="22"/>
        <end position="94"/>
    </location>
</feature>
<reference evidence="2 3" key="1">
    <citation type="journal article" date="2013" name="Genome Announc.">
        <title>Genome Sequence of Serratia plymuthica Strain S13, an Endophyte with Germination- and Plant-Growth-Promoting Activity from the Flower of Styrian Oil Pumpkin.</title>
        <authorList>
            <person name="Muller H."/>
            <person name="Furnkranz M."/>
            <person name="Grube M."/>
            <person name="Berg G."/>
        </authorList>
    </citation>
    <scope>NUCLEOTIDE SEQUENCE [LARGE SCALE GENOMIC DNA]</scope>
    <source>
        <strain evidence="2">S13</strain>
    </source>
</reference>
<accession>S4YXU4</accession>
<name>S4YXU4_SERPL</name>
<dbReference type="HOGENOM" id="CLU_2384514_0_0_6"/>
<protein>
    <submittedName>
        <fullName evidence="2">Uncharacterized protein</fullName>
    </submittedName>
</protein>
<gene>
    <name evidence="2" type="ORF">M621_22920</name>
</gene>
<keyword evidence="1" id="KW-0732">Signal</keyword>
<evidence type="ECO:0000313" key="2">
    <source>
        <dbReference type="EMBL" id="AGP47388.1"/>
    </source>
</evidence>
<dbReference type="PATRIC" id="fig|1348660.3.peg.4490"/>
<feature type="signal peptide" evidence="1">
    <location>
        <begin position="1"/>
        <end position="21"/>
    </location>
</feature>
<sequence length="94" mass="9719">MQKTAMILASTLLLFSSLSLAGVSVNGQTLAPGGYTVDASGNLVRTNDVDAKGNGVGVNVAKGNNNVQQGDNQSQVNAKLCANVFLKKILPQCR</sequence>
<dbReference type="RefSeq" id="WP_020439867.1">
    <property type="nucleotide sequence ID" value="NC_021659.1"/>
</dbReference>
<organism evidence="2 3">
    <name type="scientific">Serratia plymuthica S13</name>
    <dbReference type="NCBI Taxonomy" id="1348660"/>
    <lineage>
        <taxon>Bacteria</taxon>
        <taxon>Pseudomonadati</taxon>
        <taxon>Pseudomonadota</taxon>
        <taxon>Gammaproteobacteria</taxon>
        <taxon>Enterobacterales</taxon>
        <taxon>Yersiniaceae</taxon>
        <taxon>Serratia</taxon>
    </lineage>
</organism>